<name>A0A6J7DIL4_9ZZZZ</name>
<protein>
    <submittedName>
        <fullName evidence="1">Unannotated protein</fullName>
    </submittedName>
</protein>
<reference evidence="1" key="1">
    <citation type="submission" date="2020-05" db="EMBL/GenBank/DDBJ databases">
        <authorList>
            <person name="Chiriac C."/>
            <person name="Salcher M."/>
            <person name="Ghai R."/>
            <person name="Kavagutti S V."/>
        </authorList>
    </citation>
    <scope>NUCLEOTIDE SEQUENCE</scope>
</reference>
<organism evidence="1">
    <name type="scientific">freshwater metagenome</name>
    <dbReference type="NCBI Taxonomy" id="449393"/>
    <lineage>
        <taxon>unclassified sequences</taxon>
        <taxon>metagenomes</taxon>
        <taxon>ecological metagenomes</taxon>
    </lineage>
</organism>
<proteinExistence type="predicted"/>
<sequence>MTRPVFPNLVVGRSDLAEVQPWSIVPGTSHRGAASCDFATRRLTVPLGSTPADRVVRAHELVHLRLSPAHLDRDGALSDISDRALTCAEELRVNTVLARLSFATDQLRDGSERLSGERLSELGNWQEAVFFYVAVHGTGSAREYLGGVRRVRPEWAKALRAFSAALNGTLREFSTVKMTSTQLADGSMVPAGYLDVTVRLARLADRVAGAQAPSTAEELKQFRRSLQPGGRRPASGTFAPLVLDTTLEYKVIQSRVGGGRVSPEVYGSGGARINRLLTDPQQRIFTRRRVGAGAVVVIDQSGSMDIPVDELEALLEAVPGVTVLGYSHRPGDAVGNPNAWLLADRGRRALGWPLGNVGNGVDGPVLRYALSLRRNRDRVVWVTDGQVTDSNDHPNEGLSEECAQLVRRHQIFLVRTLGEVAGCLRVGGIQSIQFGEFGRIGRKLRNLV</sequence>
<gene>
    <name evidence="1" type="ORF">UFOPK3381_00793</name>
</gene>
<evidence type="ECO:0000313" key="1">
    <source>
        <dbReference type="EMBL" id="CAB4870832.1"/>
    </source>
</evidence>
<accession>A0A6J7DIL4</accession>
<dbReference type="AlphaFoldDB" id="A0A6J7DIL4"/>
<dbReference type="EMBL" id="CAFBLN010000027">
    <property type="protein sequence ID" value="CAB4870832.1"/>
    <property type="molecule type" value="Genomic_DNA"/>
</dbReference>